<evidence type="ECO:0000313" key="3">
    <source>
        <dbReference type="EMBL" id="ORX78704.1"/>
    </source>
</evidence>
<proteinExistence type="predicted"/>
<keyword evidence="2" id="KW-0732">Signal</keyword>
<sequence>MRTNAICKAFLLTAALFTTSFAKKKVVKEDVSVELNEFSNTATFIGGPVDGIVEGKSSKCEIDIDDLKQYAIVSEKVFDIEDVCKDNYVVALATNNEDVAKYPMIKARIVESSENCNDAQIILNKETYDQLTKNEEKADIIWTVVDKEGNIKLKVNYEAFNDFDDFVGIPAEEIQRMFEQSAKDMVKNDVDAQGYPWEEKESGHGVVFAAASVAAAAGLVCFVGYKAKSKRAEDAESSLAIPDLPPLDTTVNTVTDHPEGLPRVDIYNPPLEFYHFPMDTSYDIVDIRPDFYD</sequence>
<name>A0A1Y1X029_9FUNG</name>
<reference evidence="3 4" key="2">
    <citation type="submission" date="2016-08" db="EMBL/GenBank/DDBJ databases">
        <title>Pervasive Adenine N6-methylation of Active Genes in Fungi.</title>
        <authorList>
            <consortium name="DOE Joint Genome Institute"/>
            <person name="Mondo S.J."/>
            <person name="Dannebaum R.O."/>
            <person name="Kuo R.C."/>
            <person name="Labutti K."/>
            <person name="Haridas S."/>
            <person name="Kuo A."/>
            <person name="Salamov A."/>
            <person name="Ahrendt S.R."/>
            <person name="Lipzen A."/>
            <person name="Sullivan W."/>
            <person name="Andreopoulos W.B."/>
            <person name="Clum A."/>
            <person name="Lindquist E."/>
            <person name="Daum C."/>
            <person name="Ramamoorthy G.K."/>
            <person name="Gryganskyi A."/>
            <person name="Culley D."/>
            <person name="Magnuson J.K."/>
            <person name="James T.Y."/>
            <person name="O'Malley M.A."/>
            <person name="Stajich J.E."/>
            <person name="Spatafora J.W."/>
            <person name="Visel A."/>
            <person name="Grigoriev I.V."/>
        </authorList>
    </citation>
    <scope>NUCLEOTIDE SEQUENCE [LARGE SCALE GENOMIC DNA]</scope>
    <source>
        <strain evidence="3 4">S4</strain>
    </source>
</reference>
<comment type="caution">
    <text evidence="3">The sequence shown here is derived from an EMBL/GenBank/DDBJ whole genome shotgun (WGS) entry which is preliminary data.</text>
</comment>
<dbReference type="Proteomes" id="UP000193944">
    <property type="component" value="Unassembled WGS sequence"/>
</dbReference>
<feature type="signal peptide" evidence="2">
    <location>
        <begin position="1"/>
        <end position="22"/>
    </location>
</feature>
<organism evidence="3 4">
    <name type="scientific">Anaeromyces robustus</name>
    <dbReference type="NCBI Taxonomy" id="1754192"/>
    <lineage>
        <taxon>Eukaryota</taxon>
        <taxon>Fungi</taxon>
        <taxon>Fungi incertae sedis</taxon>
        <taxon>Chytridiomycota</taxon>
        <taxon>Chytridiomycota incertae sedis</taxon>
        <taxon>Neocallimastigomycetes</taxon>
        <taxon>Neocallimastigales</taxon>
        <taxon>Neocallimastigaceae</taxon>
        <taxon>Anaeromyces</taxon>
    </lineage>
</organism>
<keyword evidence="1" id="KW-0472">Membrane</keyword>
<dbReference type="OrthoDB" id="2134831at2759"/>
<keyword evidence="4" id="KW-1185">Reference proteome</keyword>
<evidence type="ECO:0000256" key="2">
    <source>
        <dbReference type="SAM" id="SignalP"/>
    </source>
</evidence>
<keyword evidence="1" id="KW-0812">Transmembrane</keyword>
<dbReference type="AlphaFoldDB" id="A0A1Y1X029"/>
<feature type="chain" id="PRO_5013322271" evidence="2">
    <location>
        <begin position="23"/>
        <end position="293"/>
    </location>
</feature>
<keyword evidence="1" id="KW-1133">Transmembrane helix</keyword>
<reference evidence="3 4" key="1">
    <citation type="submission" date="2016-08" db="EMBL/GenBank/DDBJ databases">
        <title>A Parts List for Fungal Cellulosomes Revealed by Comparative Genomics.</title>
        <authorList>
            <consortium name="DOE Joint Genome Institute"/>
            <person name="Haitjema C.H."/>
            <person name="Gilmore S.P."/>
            <person name="Henske J.K."/>
            <person name="Solomon K.V."/>
            <person name="De Groot R."/>
            <person name="Kuo A."/>
            <person name="Mondo S.J."/>
            <person name="Salamov A.A."/>
            <person name="Labutti K."/>
            <person name="Zhao Z."/>
            <person name="Chiniquy J."/>
            <person name="Barry K."/>
            <person name="Brewer H.M."/>
            <person name="Purvine S.O."/>
            <person name="Wright A.T."/>
            <person name="Boxma B."/>
            <person name="Van Alen T."/>
            <person name="Hackstein J.H."/>
            <person name="Baker S.E."/>
            <person name="Grigoriev I.V."/>
            <person name="O'Malley M.A."/>
        </authorList>
    </citation>
    <scope>NUCLEOTIDE SEQUENCE [LARGE SCALE GENOMIC DNA]</scope>
    <source>
        <strain evidence="3 4">S4</strain>
    </source>
</reference>
<accession>A0A1Y1X029</accession>
<dbReference type="EMBL" id="MCFG01000200">
    <property type="protein sequence ID" value="ORX78704.1"/>
    <property type="molecule type" value="Genomic_DNA"/>
</dbReference>
<gene>
    <name evidence="3" type="ORF">BCR32DRAFT_282007</name>
</gene>
<evidence type="ECO:0000256" key="1">
    <source>
        <dbReference type="SAM" id="Phobius"/>
    </source>
</evidence>
<protein>
    <submittedName>
        <fullName evidence="3">Uncharacterized protein</fullName>
    </submittedName>
</protein>
<feature type="transmembrane region" description="Helical" evidence="1">
    <location>
        <begin position="206"/>
        <end position="225"/>
    </location>
</feature>
<evidence type="ECO:0000313" key="4">
    <source>
        <dbReference type="Proteomes" id="UP000193944"/>
    </source>
</evidence>